<dbReference type="Pfam" id="PF07751">
    <property type="entry name" value="Abi_2"/>
    <property type="match status" value="1"/>
</dbReference>
<dbReference type="PIRSF" id="PIRSF034934">
    <property type="entry name" value="AbiF_AbiD"/>
    <property type="match status" value="1"/>
</dbReference>
<dbReference type="Proteomes" id="UP000234366">
    <property type="component" value="Chromosome"/>
</dbReference>
<organism evidence="1 2">
    <name type="scientific">Bacillus siamensis</name>
    <dbReference type="NCBI Taxonomy" id="659243"/>
    <lineage>
        <taxon>Bacteria</taxon>
        <taxon>Bacillati</taxon>
        <taxon>Bacillota</taxon>
        <taxon>Bacilli</taxon>
        <taxon>Bacillales</taxon>
        <taxon>Bacillaceae</taxon>
        <taxon>Bacillus</taxon>
        <taxon>Bacillus amyloliquefaciens group</taxon>
    </lineage>
</organism>
<accession>A0AAI8HPT3</accession>
<keyword evidence="2" id="KW-1185">Reference proteome</keyword>
<reference evidence="1 2" key="1">
    <citation type="submission" date="2017-11" db="EMBL/GenBank/DDBJ databases">
        <title>Genome sequence and genome mining of multiple bioactive secondary metabolites from a deep sea-derived Bacillus siamensis SCSIO 05746.</title>
        <authorList>
            <person name="Pan H.-Q."/>
            <person name="Ju J.-H."/>
        </authorList>
    </citation>
    <scope>NUCLEOTIDE SEQUENCE [LARGE SCALE GENOMIC DNA]</scope>
    <source>
        <strain evidence="1 2">SCSIO 05746</strain>
    </source>
</reference>
<evidence type="ECO:0000313" key="1">
    <source>
        <dbReference type="EMBL" id="AUJ78121.1"/>
    </source>
</evidence>
<name>A0AAI8HPT3_9BACI</name>
<dbReference type="InterPro" id="IPR017034">
    <property type="entry name" value="Abi_system_AbiD/AbiF"/>
</dbReference>
<gene>
    <name evidence="1" type="ORF">CWD84_15445</name>
</gene>
<protein>
    <submittedName>
        <fullName evidence="1">Abi family protein</fullName>
    </submittedName>
</protein>
<dbReference type="InterPro" id="IPR011664">
    <property type="entry name" value="Abi_system_AbiD/AbiF-like"/>
</dbReference>
<evidence type="ECO:0000313" key="2">
    <source>
        <dbReference type="Proteomes" id="UP000234366"/>
    </source>
</evidence>
<dbReference type="EMBL" id="CP025001">
    <property type="protein sequence ID" value="AUJ78121.1"/>
    <property type="molecule type" value="Genomic_DNA"/>
</dbReference>
<sequence>MSSVHTPKVFKTHEEQLEILKQRGLKVDDDTEALNTLKKINYYRLTGYMLTMKVNDEFHSDASFNDAVRLHNFDEKLRRILLRAIESIEISFKAQLAYSFADTYGPLGYLYSENFNHDEKSENFHRGFIEKLSKTIMNSSDLFVVHHRNHYNSQLPIWGAVELLTMGNISKFYKNMHSKDKKAISKSLYNGLSHAVLSNWLEAITILRNTCAHYSRVYNKKFAFSIRLSQKIKLNNSKLVSFIYILKILLPEHEWSRFLNSFLVLTEEYDDVIEMHHMGFYDNWKEYIN</sequence>
<proteinExistence type="predicted"/>
<dbReference type="RefSeq" id="WP_101605512.1">
    <property type="nucleotide sequence ID" value="NZ_CP025001.1"/>
</dbReference>
<dbReference type="KEGG" id="bsia:CWD84_15445"/>
<dbReference type="AlphaFoldDB" id="A0AAI8HPT3"/>